<dbReference type="InterPro" id="IPR002514">
    <property type="entry name" value="Transposase_8"/>
</dbReference>
<dbReference type="SUPFAM" id="SSF48295">
    <property type="entry name" value="TrpR-like"/>
    <property type="match status" value="1"/>
</dbReference>
<dbReference type="PANTHER" id="PTHR37936:SF3">
    <property type="entry name" value="TRANSPOSASE INSC FOR INSERTION ELEMENT IS2A-RELATED"/>
    <property type="match status" value="1"/>
</dbReference>
<evidence type="ECO:0008006" key="4">
    <source>
        <dbReference type="Google" id="ProtNLM"/>
    </source>
</evidence>
<organism evidence="2 3">
    <name type="scientific">Novosphingobium pentaromativorans US6-1</name>
    <dbReference type="NCBI Taxonomy" id="1088721"/>
    <lineage>
        <taxon>Bacteria</taxon>
        <taxon>Pseudomonadati</taxon>
        <taxon>Pseudomonadota</taxon>
        <taxon>Alphaproteobacteria</taxon>
        <taxon>Sphingomonadales</taxon>
        <taxon>Sphingomonadaceae</taxon>
        <taxon>Novosphingobium</taxon>
    </lineage>
</organism>
<dbReference type="GO" id="GO:0006313">
    <property type="term" value="P:DNA transposition"/>
    <property type="evidence" value="ECO:0007669"/>
    <property type="project" value="InterPro"/>
</dbReference>
<accession>G6EJA9</accession>
<proteinExistence type="predicted"/>
<dbReference type="OrthoDB" id="7476756at2"/>
<dbReference type="GO" id="GO:0004803">
    <property type="term" value="F:transposase activity"/>
    <property type="evidence" value="ECO:0007669"/>
    <property type="project" value="InterPro"/>
</dbReference>
<dbReference type="Pfam" id="PF01527">
    <property type="entry name" value="HTH_Tnp_1"/>
    <property type="match status" value="1"/>
</dbReference>
<gene>
    <name evidence="2" type="ORF">NSU_4430</name>
</gene>
<dbReference type="GO" id="GO:0043565">
    <property type="term" value="F:sequence-specific DNA binding"/>
    <property type="evidence" value="ECO:0007669"/>
    <property type="project" value="InterPro"/>
</dbReference>
<feature type="region of interest" description="Disordered" evidence="1">
    <location>
        <begin position="79"/>
        <end position="100"/>
    </location>
</feature>
<evidence type="ECO:0000313" key="3">
    <source>
        <dbReference type="Proteomes" id="UP000004030"/>
    </source>
</evidence>
<sequence length="160" mass="18104">MGKIFPMQSASDAERHYPLAVVAQEKKRRMRRSWTIEEKLAIIAEVETSGDPVAVVARRHDMNANHLFNWIDRARAGTLDRKRGRKPNGQPKESRRADAKIDTEQEFIDLGVFTREEMAQALGGGEELMEIELPGGIRMRVPLSIEPEVLMRSVRALKAA</sequence>
<dbReference type="InterPro" id="IPR010921">
    <property type="entry name" value="Trp_repressor/repl_initiator"/>
</dbReference>
<name>G6EJA9_9SPHN</name>
<dbReference type="Proteomes" id="UP000004030">
    <property type="component" value="Unassembled WGS sequence"/>
</dbReference>
<dbReference type="PATRIC" id="fig|1088721.3.peg.4365"/>
<protein>
    <recommendedName>
        <fullName evidence="4">Transposase</fullName>
    </recommendedName>
</protein>
<evidence type="ECO:0000256" key="1">
    <source>
        <dbReference type="SAM" id="MobiDB-lite"/>
    </source>
</evidence>
<dbReference type="PANTHER" id="PTHR37936">
    <property type="entry name" value="TRANSPOSASE INSC FOR INSERTION ELEMENT IS2A-RELATED"/>
    <property type="match status" value="1"/>
</dbReference>
<dbReference type="AlphaFoldDB" id="G6EJA9"/>
<comment type="caution">
    <text evidence="2">The sequence shown here is derived from an EMBL/GenBank/DDBJ whole genome shotgun (WGS) entry which is preliminary data.</text>
</comment>
<keyword evidence="3" id="KW-1185">Reference proteome</keyword>
<evidence type="ECO:0000313" key="2">
    <source>
        <dbReference type="EMBL" id="EHJ58611.1"/>
    </source>
</evidence>
<reference evidence="2 3" key="1">
    <citation type="journal article" date="2012" name="J. Bacteriol.">
        <title>Genome sequence of benzo(a)pyrene-degrading bacterium Novosphingobium pentaromativorans US6-1.</title>
        <authorList>
            <person name="Luo Y.R."/>
            <person name="Kang S.G."/>
            <person name="Kim S.J."/>
            <person name="Kim M.R."/>
            <person name="Li N."/>
            <person name="Lee J.H."/>
            <person name="Kwon K.K."/>
        </authorList>
    </citation>
    <scope>NUCLEOTIDE SEQUENCE [LARGE SCALE GENOMIC DNA]</scope>
    <source>
        <strain evidence="2 3">US6-1</strain>
    </source>
</reference>
<dbReference type="EMBL" id="AGFM01000070">
    <property type="protein sequence ID" value="EHJ58611.1"/>
    <property type="molecule type" value="Genomic_DNA"/>
</dbReference>